<feature type="signal peptide" evidence="1">
    <location>
        <begin position="1"/>
        <end position="18"/>
    </location>
</feature>
<dbReference type="NCBIfam" id="TIGR03805">
    <property type="entry name" value="beta_helix_1"/>
    <property type="match status" value="1"/>
</dbReference>
<dbReference type="Pfam" id="PF13229">
    <property type="entry name" value="Beta_helix"/>
    <property type="match status" value="1"/>
</dbReference>
<name>A0A8J3CZL7_9BACT</name>
<proteinExistence type="predicted"/>
<feature type="domain" description="Right handed beta helix" evidence="2">
    <location>
        <begin position="142"/>
        <end position="286"/>
    </location>
</feature>
<dbReference type="InterPro" id="IPR012334">
    <property type="entry name" value="Pectin_lyas_fold"/>
</dbReference>
<feature type="chain" id="PRO_5035191386" description="Right handed beta helix domain-containing protein" evidence="1">
    <location>
        <begin position="19"/>
        <end position="405"/>
    </location>
</feature>
<evidence type="ECO:0000256" key="1">
    <source>
        <dbReference type="SAM" id="SignalP"/>
    </source>
</evidence>
<dbReference type="InterPro" id="IPR039448">
    <property type="entry name" value="Beta_helix"/>
</dbReference>
<evidence type="ECO:0000259" key="2">
    <source>
        <dbReference type="Pfam" id="PF13229"/>
    </source>
</evidence>
<organism evidence="3 4">
    <name type="scientific">Persicitalea jodogahamensis</name>
    <dbReference type="NCBI Taxonomy" id="402147"/>
    <lineage>
        <taxon>Bacteria</taxon>
        <taxon>Pseudomonadati</taxon>
        <taxon>Bacteroidota</taxon>
        <taxon>Cytophagia</taxon>
        <taxon>Cytophagales</taxon>
        <taxon>Spirosomataceae</taxon>
        <taxon>Persicitalea</taxon>
    </lineage>
</organism>
<evidence type="ECO:0000313" key="4">
    <source>
        <dbReference type="Proteomes" id="UP000598271"/>
    </source>
</evidence>
<keyword evidence="4" id="KW-1185">Reference proteome</keyword>
<accession>A0A8J3CZL7</accession>
<dbReference type="SMART" id="SM00710">
    <property type="entry name" value="PbH1"/>
    <property type="match status" value="6"/>
</dbReference>
<dbReference type="InterPro" id="IPR022442">
    <property type="entry name" value="SO_2930-like_dom"/>
</dbReference>
<dbReference type="Gene3D" id="2.160.20.10">
    <property type="entry name" value="Single-stranded right-handed beta-helix, Pectin lyase-like"/>
    <property type="match status" value="1"/>
</dbReference>
<dbReference type="InterPro" id="IPR006626">
    <property type="entry name" value="PbH1"/>
</dbReference>
<reference evidence="3 4" key="1">
    <citation type="journal article" date="2014" name="Int. J. Syst. Evol. Microbiol.">
        <title>Complete genome sequence of Corynebacterium casei LMG S-19264T (=DSM 44701T), isolated from a smear-ripened cheese.</title>
        <authorList>
            <consortium name="US DOE Joint Genome Institute (JGI-PGF)"/>
            <person name="Walter F."/>
            <person name="Albersmeier A."/>
            <person name="Kalinowski J."/>
            <person name="Ruckert C."/>
        </authorList>
    </citation>
    <scope>NUCLEOTIDE SEQUENCE [LARGE SCALE GENOMIC DNA]</scope>
    <source>
        <strain evidence="3 4">KCTC 12866</strain>
    </source>
</reference>
<gene>
    <name evidence="3" type="ORF">GCM10007390_02190</name>
</gene>
<evidence type="ECO:0000313" key="3">
    <source>
        <dbReference type="EMBL" id="GHB53056.1"/>
    </source>
</evidence>
<dbReference type="EMBL" id="BMXF01000001">
    <property type="protein sequence ID" value="GHB53056.1"/>
    <property type="molecule type" value="Genomic_DNA"/>
</dbReference>
<dbReference type="RefSeq" id="WP_189562513.1">
    <property type="nucleotide sequence ID" value="NZ_BMXF01000001.1"/>
</dbReference>
<comment type="caution">
    <text evidence="3">The sequence shown here is derived from an EMBL/GenBank/DDBJ whole genome shotgun (WGS) entry which is preliminary data.</text>
</comment>
<keyword evidence="1" id="KW-0732">Signal</keyword>
<dbReference type="InterPro" id="IPR011050">
    <property type="entry name" value="Pectin_lyase_fold/virulence"/>
</dbReference>
<dbReference type="AlphaFoldDB" id="A0A8J3CZL7"/>
<sequence>MKFPVFLFLSFLAGAVCAQTNEAQPTAARPDFQKKLQRQLILAEDGDTIRLDAGTFPISGTLSLEGKKDITLLGAGKDRTILSFKNQTEGAEGLRVSNAQNIVLQDFTVQDAKGDAIKTMNLDGVTFRRVKTEWTGEPKAENGAYGLYPVLCTNVLIEECEAIGASDAGIYVGQSKYIVVRNSRAYHNVAGIEIENSQMADVYDNEATENTGGILVFDLPDLVQKKGGNVRVFNNKIHNNNYPNFAPEGNIVASVPQGTGILVLATNDVEIFDNEIIGNNSLGTGVISYYLTEKPLTDSLYYPYPTRVSIHDNRYQRERVKYQGKGRLGLMFKYKLRFGRKVPDIIFDGILDKDHPEMTPICVRNNKNASFATLDAAHNFKQVSRDASPYDCTLDPLKKAELTLR</sequence>
<dbReference type="SUPFAM" id="SSF51126">
    <property type="entry name" value="Pectin lyase-like"/>
    <property type="match status" value="1"/>
</dbReference>
<protein>
    <recommendedName>
        <fullName evidence="2">Right handed beta helix domain-containing protein</fullName>
    </recommendedName>
</protein>
<dbReference type="Proteomes" id="UP000598271">
    <property type="component" value="Unassembled WGS sequence"/>
</dbReference>